<reference evidence="1" key="1">
    <citation type="submission" date="2022-07" db="EMBL/GenBank/DDBJ databases">
        <authorList>
            <person name="Jung M.-Y."/>
            <person name="Lee M."/>
        </authorList>
    </citation>
    <scope>NUCLEOTIDE SEQUENCE</scope>
    <source>
        <strain evidence="1">S8</strain>
    </source>
</reference>
<evidence type="ECO:0000313" key="2">
    <source>
        <dbReference type="Proteomes" id="UP001059480"/>
    </source>
</evidence>
<dbReference type="EMBL" id="JANHNZ010000001">
    <property type="protein sequence ID" value="MCQ9209312.1"/>
    <property type="molecule type" value="Genomic_DNA"/>
</dbReference>
<proteinExistence type="predicted"/>
<dbReference type="Proteomes" id="UP001059480">
    <property type="component" value="Unassembled WGS sequence"/>
</dbReference>
<reference evidence="1" key="2">
    <citation type="journal article" date="2023" name="Curr. Microbiol.">
        <title>Granulicatella seriolae sp. nov., a Novel Facultative Anaerobe Isolated from Yellowtail Marine Fish.</title>
        <authorList>
            <person name="Lee M."/>
            <person name="Choi Y.J."/>
            <person name="Farooq A."/>
            <person name="Jeong J.B."/>
            <person name="Jung M.Y."/>
        </authorList>
    </citation>
    <scope>NUCLEOTIDE SEQUENCE</scope>
    <source>
        <strain evidence="1">S8</strain>
    </source>
</reference>
<organism evidence="1 2">
    <name type="scientific">Granulicatella seriolae</name>
    <dbReference type="NCBI Taxonomy" id="2967226"/>
    <lineage>
        <taxon>Bacteria</taxon>
        <taxon>Bacillati</taxon>
        <taxon>Bacillota</taxon>
        <taxon>Bacilli</taxon>
        <taxon>Lactobacillales</taxon>
        <taxon>Carnobacteriaceae</taxon>
        <taxon>Granulicatella</taxon>
    </lineage>
</organism>
<evidence type="ECO:0008006" key="3">
    <source>
        <dbReference type="Google" id="ProtNLM"/>
    </source>
</evidence>
<protein>
    <recommendedName>
        <fullName evidence="3">YolD-like family protein</fullName>
    </recommendedName>
</protein>
<gene>
    <name evidence="1" type="ORF">NPA36_01855</name>
</gene>
<dbReference type="RefSeq" id="WP_256944416.1">
    <property type="nucleotide sequence ID" value="NZ_JANHNZ010000001.1"/>
</dbReference>
<evidence type="ECO:0000313" key="1">
    <source>
        <dbReference type="EMBL" id="MCQ9209312.1"/>
    </source>
</evidence>
<reference evidence="1" key="3">
    <citation type="journal article" date="2023" name="Microbiol. Resour. Announc.">
        <title>Draft Genome Sequence of Granulicatella sp. Strain S8, Isolated from a Marine Fish, Seriola quinqueradiata.</title>
        <authorList>
            <person name="Lee M."/>
            <person name="Farooq A."/>
            <person name="Jeong J.B."/>
            <person name="Jung M.Y."/>
        </authorList>
    </citation>
    <scope>NUCLEOTIDE SEQUENCE</scope>
    <source>
        <strain evidence="1">S8</strain>
    </source>
</reference>
<comment type="caution">
    <text evidence="1">The sequence shown here is derived from an EMBL/GenBank/DDBJ whole genome shotgun (WGS) entry which is preliminary data.</text>
</comment>
<keyword evidence="2" id="KW-1185">Reference proteome</keyword>
<name>A0ABT1WLV3_9LACT</name>
<sequence length="120" mass="13569">MTVDRSYLPFKSAREYNDRKMAKWMGFFLSEHSTALNETGHTIDFSATLPLSEKVLLLNQAYSNGLTLNFIVIKKNKRESVSGYITQLTPEQVGIQSPNKHYMLNIDDIVAIDVAAITEN</sequence>
<accession>A0ABT1WLV3</accession>